<gene>
    <name evidence="2" type="ORF">FB45DRAFT_871277</name>
</gene>
<accession>A0AAD7FHG7</accession>
<reference evidence="2" key="1">
    <citation type="submission" date="2023-03" db="EMBL/GenBank/DDBJ databases">
        <title>Massive genome expansion in bonnet fungi (Mycena s.s.) driven by repeated elements and novel gene families across ecological guilds.</title>
        <authorList>
            <consortium name="Lawrence Berkeley National Laboratory"/>
            <person name="Harder C.B."/>
            <person name="Miyauchi S."/>
            <person name="Viragh M."/>
            <person name="Kuo A."/>
            <person name="Thoen E."/>
            <person name="Andreopoulos B."/>
            <person name="Lu D."/>
            <person name="Skrede I."/>
            <person name="Drula E."/>
            <person name="Henrissat B."/>
            <person name="Morin E."/>
            <person name="Kohler A."/>
            <person name="Barry K."/>
            <person name="LaButti K."/>
            <person name="Morin E."/>
            <person name="Salamov A."/>
            <person name="Lipzen A."/>
            <person name="Mereny Z."/>
            <person name="Hegedus B."/>
            <person name="Baldrian P."/>
            <person name="Stursova M."/>
            <person name="Weitz H."/>
            <person name="Taylor A."/>
            <person name="Grigoriev I.V."/>
            <person name="Nagy L.G."/>
            <person name="Martin F."/>
            <person name="Kauserud H."/>
        </authorList>
    </citation>
    <scope>NUCLEOTIDE SEQUENCE</scope>
    <source>
        <strain evidence="2">9284</strain>
    </source>
</reference>
<evidence type="ECO:0000256" key="1">
    <source>
        <dbReference type="SAM" id="MobiDB-lite"/>
    </source>
</evidence>
<dbReference type="Proteomes" id="UP001221142">
    <property type="component" value="Unassembled WGS sequence"/>
</dbReference>
<feature type="region of interest" description="Disordered" evidence="1">
    <location>
        <begin position="1"/>
        <end position="22"/>
    </location>
</feature>
<sequence>MNDLHSGSGSRGHDSSRSYIPVPPQSPNGYAGAFFPGSHSLTIQGGVFSSSVTNHIYPSRPECSEIADFRRLPFGDIDLQREIFCDENGIVFRWRRARSQARRVYSAKIFGSDSDMTVMFYEGDDALHVSILLVDVLYLWGPLVSLRIFMRISMTPTSIPGVDPQEGYLFVCPVEDLNIGTASVGWPLHDHSPWFWSLDTTGGNRLSAEDAALVGFPGIELSSQAWLASWDATIYEGLGDFHRAKGFNPDSQDVARELGYSLYHPDPTVFEEMWLCNGHDDDAIKSFLSSSIILDFLKPDDGIHHRPPLSS</sequence>
<evidence type="ECO:0000313" key="3">
    <source>
        <dbReference type="Proteomes" id="UP001221142"/>
    </source>
</evidence>
<proteinExistence type="predicted"/>
<dbReference type="AlphaFoldDB" id="A0AAD7FHG7"/>
<keyword evidence="3" id="KW-1185">Reference proteome</keyword>
<comment type="caution">
    <text evidence="2">The sequence shown here is derived from an EMBL/GenBank/DDBJ whole genome shotgun (WGS) entry which is preliminary data.</text>
</comment>
<name>A0AAD7FHG7_9AGAR</name>
<organism evidence="2 3">
    <name type="scientific">Roridomyces roridus</name>
    <dbReference type="NCBI Taxonomy" id="1738132"/>
    <lineage>
        <taxon>Eukaryota</taxon>
        <taxon>Fungi</taxon>
        <taxon>Dikarya</taxon>
        <taxon>Basidiomycota</taxon>
        <taxon>Agaricomycotina</taxon>
        <taxon>Agaricomycetes</taxon>
        <taxon>Agaricomycetidae</taxon>
        <taxon>Agaricales</taxon>
        <taxon>Marasmiineae</taxon>
        <taxon>Mycenaceae</taxon>
        <taxon>Roridomyces</taxon>
    </lineage>
</organism>
<protein>
    <submittedName>
        <fullName evidence="2">Uncharacterized protein</fullName>
    </submittedName>
</protein>
<dbReference type="EMBL" id="JARKIF010000017">
    <property type="protein sequence ID" value="KAJ7620238.1"/>
    <property type="molecule type" value="Genomic_DNA"/>
</dbReference>
<evidence type="ECO:0000313" key="2">
    <source>
        <dbReference type="EMBL" id="KAJ7620238.1"/>
    </source>
</evidence>